<sequence>MWFAEKYPHRNEYLNQLNSGTKVWRESDFREVESFLLQKAIDLEVDCLSIIEWHGYRQRFIRKIEELSNDR</sequence>
<gene>
    <name evidence="1" type="ORF">S01H1_78994</name>
</gene>
<dbReference type="EMBL" id="BARS01053212">
    <property type="protein sequence ID" value="GAG49663.1"/>
    <property type="molecule type" value="Genomic_DNA"/>
</dbReference>
<organism evidence="1">
    <name type="scientific">marine sediment metagenome</name>
    <dbReference type="NCBI Taxonomy" id="412755"/>
    <lineage>
        <taxon>unclassified sequences</taxon>
        <taxon>metagenomes</taxon>
        <taxon>ecological metagenomes</taxon>
    </lineage>
</organism>
<evidence type="ECO:0000313" key="1">
    <source>
        <dbReference type="EMBL" id="GAG49663.1"/>
    </source>
</evidence>
<reference evidence="1" key="1">
    <citation type="journal article" date="2014" name="Front. Microbiol.">
        <title>High frequency of phylogenetically diverse reductive dehalogenase-homologous genes in deep subseafloor sedimentary metagenomes.</title>
        <authorList>
            <person name="Kawai M."/>
            <person name="Futagami T."/>
            <person name="Toyoda A."/>
            <person name="Takaki Y."/>
            <person name="Nishi S."/>
            <person name="Hori S."/>
            <person name="Arai W."/>
            <person name="Tsubouchi T."/>
            <person name="Morono Y."/>
            <person name="Uchiyama I."/>
            <person name="Ito T."/>
            <person name="Fujiyama A."/>
            <person name="Inagaki F."/>
            <person name="Takami H."/>
        </authorList>
    </citation>
    <scope>NUCLEOTIDE SEQUENCE</scope>
    <source>
        <strain evidence="1">Expedition CK06-06</strain>
    </source>
</reference>
<proteinExistence type="predicted"/>
<dbReference type="AlphaFoldDB" id="X0YMD7"/>
<name>X0YMD7_9ZZZZ</name>
<protein>
    <submittedName>
        <fullName evidence="1">Uncharacterized protein</fullName>
    </submittedName>
</protein>
<comment type="caution">
    <text evidence="1">The sequence shown here is derived from an EMBL/GenBank/DDBJ whole genome shotgun (WGS) entry which is preliminary data.</text>
</comment>
<accession>X0YMD7</accession>